<feature type="chain" id="PRO_5045398547" evidence="1">
    <location>
        <begin position="23"/>
        <end position="193"/>
    </location>
</feature>
<reference evidence="2 3" key="1">
    <citation type="submission" date="2022-05" db="EMBL/GenBank/DDBJ databases">
        <authorList>
            <consortium name="Genoscope - CEA"/>
            <person name="William W."/>
        </authorList>
    </citation>
    <scope>NUCLEOTIDE SEQUENCE [LARGE SCALE GENOMIC DNA]</scope>
</reference>
<dbReference type="PANTHER" id="PTHR46880">
    <property type="entry name" value="RAS-ASSOCIATING DOMAIN-CONTAINING PROTEIN"/>
    <property type="match status" value="1"/>
</dbReference>
<accession>A0ABN8S743</accession>
<dbReference type="Proteomes" id="UP001159427">
    <property type="component" value="Unassembled WGS sequence"/>
</dbReference>
<feature type="signal peptide" evidence="1">
    <location>
        <begin position="1"/>
        <end position="22"/>
    </location>
</feature>
<evidence type="ECO:0000313" key="2">
    <source>
        <dbReference type="EMBL" id="CAH3185553.1"/>
    </source>
</evidence>
<protein>
    <submittedName>
        <fullName evidence="2">Uncharacterized protein</fullName>
    </submittedName>
</protein>
<keyword evidence="1" id="KW-0732">Signal</keyword>
<evidence type="ECO:0000313" key="3">
    <source>
        <dbReference type="Proteomes" id="UP001159427"/>
    </source>
</evidence>
<dbReference type="PANTHER" id="PTHR46880:SF5">
    <property type="entry name" value="DUF4371 DOMAIN-CONTAINING PROTEIN"/>
    <property type="match status" value="1"/>
</dbReference>
<keyword evidence="3" id="KW-1185">Reference proteome</keyword>
<evidence type="ECO:0000256" key="1">
    <source>
        <dbReference type="SAM" id="SignalP"/>
    </source>
</evidence>
<name>A0ABN8S743_9CNID</name>
<gene>
    <name evidence="2" type="ORF">PEVE_00016191</name>
</gene>
<comment type="caution">
    <text evidence="2">The sequence shown here is derived from an EMBL/GenBank/DDBJ whole genome shotgun (WGS) entry which is preliminary data.</text>
</comment>
<organism evidence="2 3">
    <name type="scientific">Porites evermanni</name>
    <dbReference type="NCBI Taxonomy" id="104178"/>
    <lineage>
        <taxon>Eukaryota</taxon>
        <taxon>Metazoa</taxon>
        <taxon>Cnidaria</taxon>
        <taxon>Anthozoa</taxon>
        <taxon>Hexacorallia</taxon>
        <taxon>Scleractinia</taxon>
        <taxon>Fungiina</taxon>
        <taxon>Poritidae</taxon>
        <taxon>Porites</taxon>
    </lineage>
</organism>
<dbReference type="EMBL" id="CALNXI010002266">
    <property type="protein sequence ID" value="CAH3185553.1"/>
    <property type="molecule type" value="Genomic_DNA"/>
</dbReference>
<sequence>MTNTKFVGMMLLLNAVLPHLNTLSKVFQKDHTCYTFIRPALESTKSRISEIQSSFDLVFELQTAIQPSGDYASLELELKDDGQVEAFLKNLVVNYMTALERNLDIRLQEAAPVLEAFSIFDSSCLPKPEDPAFKKYALDEVKMLCKQFQFDKDHTLAQWYNFKYLMSSWKVPSAVLRGKDDHSPTEFILRKVV</sequence>
<proteinExistence type="predicted"/>